<protein>
    <recommendedName>
        <fullName evidence="3">CCHC-type domain-containing protein</fullName>
    </recommendedName>
</protein>
<dbReference type="GO" id="GO:0003676">
    <property type="term" value="F:nucleic acid binding"/>
    <property type="evidence" value="ECO:0007669"/>
    <property type="project" value="InterPro"/>
</dbReference>
<dbReference type="EMBL" id="MVGC01002857">
    <property type="protein sequence ID" value="RJE16755.1"/>
    <property type="molecule type" value="Genomic_DNA"/>
</dbReference>
<feature type="domain" description="CCHC-type" evidence="3">
    <location>
        <begin position="43"/>
        <end position="59"/>
    </location>
</feature>
<evidence type="ECO:0000259" key="3">
    <source>
        <dbReference type="PROSITE" id="PS50158"/>
    </source>
</evidence>
<dbReference type="PROSITE" id="PS50158">
    <property type="entry name" value="ZF_CCHC"/>
    <property type="match status" value="1"/>
</dbReference>
<evidence type="ECO:0000256" key="1">
    <source>
        <dbReference type="PROSITE-ProRule" id="PRU00047"/>
    </source>
</evidence>
<sequence>MSTGEKLDLPYVQSRIEDVERMWNKPIEKGSRAETKKKKSSSRCFVCGKIGHFAKDCPDKKGDDDEDHQPDRRR</sequence>
<evidence type="ECO:0000313" key="4">
    <source>
        <dbReference type="EMBL" id="RJE16755.1"/>
    </source>
</evidence>
<organism evidence="4 5">
    <name type="scientific">Aspergillus sclerotialis</name>
    <dbReference type="NCBI Taxonomy" id="2070753"/>
    <lineage>
        <taxon>Eukaryota</taxon>
        <taxon>Fungi</taxon>
        <taxon>Dikarya</taxon>
        <taxon>Ascomycota</taxon>
        <taxon>Pezizomycotina</taxon>
        <taxon>Eurotiomycetes</taxon>
        <taxon>Eurotiomycetidae</taxon>
        <taxon>Eurotiales</taxon>
        <taxon>Aspergillaceae</taxon>
        <taxon>Aspergillus</taxon>
        <taxon>Aspergillus subgen. Polypaecilum</taxon>
    </lineage>
</organism>
<feature type="region of interest" description="Disordered" evidence="2">
    <location>
        <begin position="54"/>
        <end position="74"/>
    </location>
</feature>
<feature type="compositionally biased region" description="Basic and acidic residues" evidence="2">
    <location>
        <begin position="54"/>
        <end position="63"/>
    </location>
</feature>
<dbReference type="InterPro" id="IPR001878">
    <property type="entry name" value="Znf_CCHC"/>
</dbReference>
<gene>
    <name evidence="4" type="ORF">PHISCL_10908</name>
</gene>
<comment type="caution">
    <text evidence="4">The sequence shown here is derived from an EMBL/GenBank/DDBJ whole genome shotgun (WGS) entry which is preliminary data.</text>
</comment>
<dbReference type="Pfam" id="PF00098">
    <property type="entry name" value="zf-CCHC"/>
    <property type="match status" value="1"/>
</dbReference>
<evidence type="ECO:0000256" key="2">
    <source>
        <dbReference type="SAM" id="MobiDB-lite"/>
    </source>
</evidence>
<keyword evidence="1" id="KW-0863">Zinc-finger</keyword>
<reference evidence="5" key="1">
    <citation type="submission" date="2017-02" db="EMBL/GenBank/DDBJ databases">
        <authorList>
            <person name="Tafer H."/>
            <person name="Lopandic K."/>
        </authorList>
    </citation>
    <scope>NUCLEOTIDE SEQUENCE [LARGE SCALE GENOMIC DNA]</scope>
    <source>
        <strain evidence="5">CBS 366.77</strain>
    </source>
</reference>
<dbReference type="GO" id="GO:0008270">
    <property type="term" value="F:zinc ion binding"/>
    <property type="evidence" value="ECO:0007669"/>
    <property type="project" value="UniProtKB-KW"/>
</dbReference>
<name>A0A3A2ZFL2_9EURO</name>
<keyword evidence="5" id="KW-1185">Reference proteome</keyword>
<dbReference type="SMART" id="SM00343">
    <property type="entry name" value="ZnF_C2HC"/>
    <property type="match status" value="1"/>
</dbReference>
<proteinExistence type="predicted"/>
<dbReference type="AlphaFoldDB" id="A0A3A2ZFL2"/>
<dbReference type="Gene3D" id="4.10.60.10">
    <property type="entry name" value="Zinc finger, CCHC-type"/>
    <property type="match status" value="1"/>
</dbReference>
<dbReference type="Proteomes" id="UP000266188">
    <property type="component" value="Unassembled WGS sequence"/>
</dbReference>
<keyword evidence="1" id="KW-0862">Zinc</keyword>
<evidence type="ECO:0000313" key="5">
    <source>
        <dbReference type="Proteomes" id="UP000266188"/>
    </source>
</evidence>
<dbReference type="SUPFAM" id="SSF57756">
    <property type="entry name" value="Retrovirus zinc finger-like domains"/>
    <property type="match status" value="1"/>
</dbReference>
<accession>A0A3A2ZFL2</accession>
<dbReference type="InterPro" id="IPR036875">
    <property type="entry name" value="Znf_CCHC_sf"/>
</dbReference>
<feature type="non-terminal residue" evidence="4">
    <location>
        <position position="74"/>
    </location>
</feature>
<keyword evidence="1" id="KW-0479">Metal-binding</keyword>